<dbReference type="SUPFAM" id="SSF52058">
    <property type="entry name" value="L domain-like"/>
    <property type="match status" value="1"/>
</dbReference>
<dbReference type="Proteomes" id="UP001107558">
    <property type="component" value="Chromosome 4"/>
</dbReference>
<dbReference type="Pfam" id="PF13855">
    <property type="entry name" value="LRR_8"/>
    <property type="match status" value="1"/>
</dbReference>
<evidence type="ECO:0000313" key="3">
    <source>
        <dbReference type="Proteomes" id="UP001107558"/>
    </source>
</evidence>
<dbReference type="OrthoDB" id="2013775at2759"/>
<proteinExistence type="predicted"/>
<dbReference type="InterPro" id="IPR032675">
    <property type="entry name" value="LRR_dom_sf"/>
</dbReference>
<evidence type="ECO:0000313" key="2">
    <source>
        <dbReference type="EMBL" id="KAG5667547.1"/>
    </source>
</evidence>
<sequence>MKILSIILSTFVFLIIFSPISISSFDLHCNFGTDSYYIAQFYHCKDAHIEIRKENEKNLKKVYGDHDDNFSNENVEAVWFDGFPIYNFPSGITEHFKDLQAIWISYAQFSQLKSEDLEEYKNLRLLHLNFGAIFNLKKDLFMHNLKLEYLDLSYNRIFFVESGAFNGLQKLTTFVFNKNVCHNDGVRDKASDVPILVRKIEENCKINDEIQLQCFNDV</sequence>
<protein>
    <submittedName>
        <fullName evidence="2">Uncharacterized protein</fullName>
    </submittedName>
</protein>
<dbReference type="InterPro" id="IPR001611">
    <property type="entry name" value="Leu-rich_rpt"/>
</dbReference>
<keyword evidence="1" id="KW-0732">Signal</keyword>
<organism evidence="2 3">
    <name type="scientific">Polypedilum vanderplanki</name>
    <name type="common">Sleeping chironomid midge</name>
    <dbReference type="NCBI Taxonomy" id="319348"/>
    <lineage>
        <taxon>Eukaryota</taxon>
        <taxon>Metazoa</taxon>
        <taxon>Ecdysozoa</taxon>
        <taxon>Arthropoda</taxon>
        <taxon>Hexapoda</taxon>
        <taxon>Insecta</taxon>
        <taxon>Pterygota</taxon>
        <taxon>Neoptera</taxon>
        <taxon>Endopterygota</taxon>
        <taxon>Diptera</taxon>
        <taxon>Nematocera</taxon>
        <taxon>Chironomoidea</taxon>
        <taxon>Chironomidae</taxon>
        <taxon>Chironominae</taxon>
        <taxon>Polypedilum</taxon>
        <taxon>Polypedilum</taxon>
    </lineage>
</organism>
<reference evidence="2" key="1">
    <citation type="submission" date="2021-03" db="EMBL/GenBank/DDBJ databases">
        <title>Chromosome level genome of the anhydrobiotic midge Polypedilum vanderplanki.</title>
        <authorList>
            <person name="Yoshida Y."/>
            <person name="Kikawada T."/>
            <person name="Gusev O."/>
        </authorList>
    </citation>
    <scope>NUCLEOTIDE SEQUENCE</scope>
    <source>
        <strain evidence="2">NIAS01</strain>
        <tissue evidence="2">Whole body or cell culture</tissue>
    </source>
</reference>
<feature type="chain" id="PRO_5039952231" evidence="1">
    <location>
        <begin position="23"/>
        <end position="218"/>
    </location>
</feature>
<dbReference type="AlphaFoldDB" id="A0A9J6BDE0"/>
<evidence type="ECO:0000256" key="1">
    <source>
        <dbReference type="SAM" id="SignalP"/>
    </source>
</evidence>
<dbReference type="EMBL" id="JADBJN010000004">
    <property type="protein sequence ID" value="KAG5667547.1"/>
    <property type="molecule type" value="Genomic_DNA"/>
</dbReference>
<comment type="caution">
    <text evidence="2">The sequence shown here is derived from an EMBL/GenBank/DDBJ whole genome shotgun (WGS) entry which is preliminary data.</text>
</comment>
<dbReference type="PROSITE" id="PS51450">
    <property type="entry name" value="LRR"/>
    <property type="match status" value="1"/>
</dbReference>
<gene>
    <name evidence="2" type="ORF">PVAND_015526</name>
</gene>
<dbReference type="Gene3D" id="3.80.10.10">
    <property type="entry name" value="Ribonuclease Inhibitor"/>
    <property type="match status" value="1"/>
</dbReference>
<accession>A0A9J6BDE0</accession>
<feature type="signal peptide" evidence="1">
    <location>
        <begin position="1"/>
        <end position="22"/>
    </location>
</feature>
<name>A0A9J6BDE0_POLVA</name>
<keyword evidence="3" id="KW-1185">Reference proteome</keyword>